<accession>A0A6J7JJJ8</accession>
<reference evidence="1" key="1">
    <citation type="submission" date="2020-05" db="EMBL/GenBank/DDBJ databases">
        <authorList>
            <person name="Chiriac C."/>
            <person name="Salcher M."/>
            <person name="Ghai R."/>
            <person name="Kavagutti S V."/>
        </authorList>
    </citation>
    <scope>NUCLEOTIDE SEQUENCE</scope>
</reference>
<sequence>MNPIGPLTGADESFAHQITDTQVVIGTSDLAWTEKVCAMAAAKDGSIQIGFGVGKYSNRDVMDGYAGVSRGCEQLTVRASRRLSPNFDETSIGPIRYEILEPLSSVRFSLEPNDVLSLAFNLRFDGVIPCQLEERTHQRNSPASRISADLVRYHQVGVPTGWLELDGVRTEINSETWISTRDHSWGVRYDVGQPITDLEKNDPLDGLSFAMIWSPILFERSDGSRYAVFLHTVQVEGFGQTLHKTVTGAIEHEDGTVIPLVDIDLSGLRFDSINRRLLGGVIVTRTNTGELRTFTLEVPTDTGFHLGAGLYFGWRGHHHGEFRGPLNVEGERIADCREPEIARELHQIRDTFVIVDDPAGGGRGFGNCQPIAVGPFERWGLDAESSFW</sequence>
<gene>
    <name evidence="1" type="ORF">UFOPK3789_00199</name>
</gene>
<evidence type="ECO:0000313" key="1">
    <source>
        <dbReference type="EMBL" id="CAB4943037.1"/>
    </source>
</evidence>
<protein>
    <submittedName>
        <fullName evidence="1">Unannotated protein</fullName>
    </submittedName>
</protein>
<dbReference type="EMBL" id="CAFBNL010000006">
    <property type="protein sequence ID" value="CAB4943037.1"/>
    <property type="molecule type" value="Genomic_DNA"/>
</dbReference>
<dbReference type="AlphaFoldDB" id="A0A6J7JJJ8"/>
<proteinExistence type="predicted"/>
<organism evidence="1">
    <name type="scientific">freshwater metagenome</name>
    <dbReference type="NCBI Taxonomy" id="449393"/>
    <lineage>
        <taxon>unclassified sequences</taxon>
        <taxon>metagenomes</taxon>
        <taxon>ecological metagenomes</taxon>
    </lineage>
</organism>
<name>A0A6J7JJJ8_9ZZZZ</name>